<keyword evidence="6" id="KW-0067">ATP-binding</keyword>
<accession>A0A9P0ACR5</accession>
<dbReference type="InterPro" id="IPR017871">
    <property type="entry name" value="ABC_transporter-like_CS"/>
</dbReference>
<dbReference type="PROSITE" id="PS50893">
    <property type="entry name" value="ABC_TRANSPORTER_2"/>
    <property type="match status" value="2"/>
</dbReference>
<dbReference type="SUPFAM" id="SSF52540">
    <property type="entry name" value="P-loop containing nucleoside triphosphate hydrolases"/>
    <property type="match status" value="2"/>
</dbReference>
<organism evidence="12 13">
    <name type="scientific">Bemisia tabaci</name>
    <name type="common">Sweetpotato whitefly</name>
    <name type="synonym">Aleurodes tabaci</name>
    <dbReference type="NCBI Taxonomy" id="7038"/>
    <lineage>
        <taxon>Eukaryota</taxon>
        <taxon>Metazoa</taxon>
        <taxon>Ecdysozoa</taxon>
        <taxon>Arthropoda</taxon>
        <taxon>Hexapoda</taxon>
        <taxon>Insecta</taxon>
        <taxon>Pterygota</taxon>
        <taxon>Neoptera</taxon>
        <taxon>Paraneoptera</taxon>
        <taxon>Hemiptera</taxon>
        <taxon>Sternorrhyncha</taxon>
        <taxon>Aleyrodoidea</taxon>
        <taxon>Aleyrodidae</taxon>
        <taxon>Aleyrodinae</taxon>
        <taxon>Bemisia</taxon>
    </lineage>
</organism>
<feature type="transmembrane region" description="Helical" evidence="10">
    <location>
        <begin position="21"/>
        <end position="42"/>
    </location>
</feature>
<keyword evidence="8 10" id="KW-0472">Membrane</keyword>
<dbReference type="FunFam" id="3.40.50.300:FF:000298">
    <property type="entry name" value="ATP-binding cassette sub-family A member 12"/>
    <property type="match status" value="1"/>
</dbReference>
<feature type="transmembrane region" description="Helical" evidence="10">
    <location>
        <begin position="875"/>
        <end position="895"/>
    </location>
</feature>
<feature type="transmembrane region" description="Helical" evidence="10">
    <location>
        <begin position="356"/>
        <end position="376"/>
    </location>
</feature>
<keyword evidence="13" id="KW-1185">Reference proteome</keyword>
<evidence type="ECO:0000256" key="8">
    <source>
        <dbReference type="ARBA" id="ARBA00023136"/>
    </source>
</evidence>
<evidence type="ECO:0000256" key="3">
    <source>
        <dbReference type="ARBA" id="ARBA00022692"/>
    </source>
</evidence>
<feature type="transmembrane region" description="Helical" evidence="10">
    <location>
        <begin position="248"/>
        <end position="269"/>
    </location>
</feature>
<dbReference type="Proteomes" id="UP001152759">
    <property type="component" value="Chromosome 4"/>
</dbReference>
<feature type="transmembrane region" description="Helical" evidence="10">
    <location>
        <begin position="1156"/>
        <end position="1176"/>
    </location>
</feature>
<feature type="transmembrane region" description="Helical" evidence="10">
    <location>
        <begin position="1123"/>
        <end position="1144"/>
    </location>
</feature>
<dbReference type="PROSITE" id="PS00211">
    <property type="entry name" value="ABC_TRANSPORTER_1"/>
    <property type="match status" value="1"/>
</dbReference>
<keyword evidence="4" id="KW-0677">Repeat</keyword>
<dbReference type="Pfam" id="PF23321">
    <property type="entry name" value="R1_ABCA1"/>
    <property type="match status" value="1"/>
</dbReference>
<reference evidence="12" key="1">
    <citation type="submission" date="2021-12" db="EMBL/GenBank/DDBJ databases">
        <authorList>
            <person name="King R."/>
        </authorList>
    </citation>
    <scope>NUCLEOTIDE SEQUENCE</scope>
</reference>
<dbReference type="Pfam" id="PF12698">
    <property type="entry name" value="ABC2_membrane_3"/>
    <property type="match status" value="2"/>
</dbReference>
<evidence type="ECO:0000256" key="10">
    <source>
        <dbReference type="SAM" id="Phobius"/>
    </source>
</evidence>
<sequence>MRLWNQIRVLHFRNSCIRKHQWISSLFEVLIPVGIFWLLVYVNARNKIDRIESEEAVYRTFNRFTMMERSFLDFGSTMYIRYTPETTATRTLMNEMMLVLRAAIPKDETMAFNVTSAASDAGMEDFFFKSFGLGNHWTLRAPGFGIYFSNLNPNKPNELPNDIEFTIRPVSDMFRTAELFRSPDFLFGGKSGTSVYQNYGFLAINWALNEAFLRLSVRDASTLPKIFIKEFPAPASSIDRPIYNLINVIPTCCIFIIPLVLLFILKNVISEKETGAKELMKMMGLKSWMNWVGWTMAVLMTQLLVITKCVALLVIPVFGPAILQSSITLIWVFLILYLFVAISFSFLMCPIFKRPTLAICIAFILWGATAYMKITIKESSPFHFISYVSLLLPNLALVRGWETISYFEPRGGACWSDFFTKPAGSDSLPLSRVFGCFLGQCLVFSILAWYLDALRPGPYGIPKGYLFFLKKSYWVTTRTYEEMDDSSLTNNKNFELVPQNLKPGIQVRGLTKSFQKFVAVNNISVNFYEGEITALLGHNGAGKTTTMSMLTGMIPADSGKVIVDGYNTFENMEEFRQSLGLCPQHNLLFSFLTTLEHLIFFGLLKGLSREQAHSEAMHLMELQNISNKANVLPDKLSGGMKRKLSLAIALIGGPKILMLDEPTSGMDPESRREMWNLLLSIRGERTIILTTHFMEEADVLGDRIAIMDHGNIMCFGTSIMLKNLYGAGYYLNILKKRNAIVDRDLLTSAIREFVSEAKLKSDEGPKLTYVLPIEAVDSLPDMFAHLESTKDTLGIATISVACTTLEEVFLKVGEIAEGERRDAENGNANGQESNYYQIHNADGDYIQVKYPALLWQQFVALLVKKLLYSYRRRTMYIIFGLVPIIAALFANLLLLGQQRLGTSGPPKIRLNSELYKSMRVLYNAAESSPYTALMKELISPQEALKSAPYDDIDTYLLSLGNRDRTNYFYNHMMALDFNGTDILVAHNPVAVHSPPICLNLAYNLILKNAVGRTVSTLNHPISLIRRDICNVRGDAALQYVIMQIFTWFQFYGTAFLVLTGSFTAMPVLERTNNSKQLQLMTGASAALYWLTIFIVDFFYFIFITALSLLIFVAWNNLIFQESLILFLITAIAGMSGILFAYVVVYYKKTYAGAYSFYLNLGLFLGTYGSVIMYGLLQANIAINGKLINGPWLDIVDAVLRLIPQYSFIMCLVSFAVTAYQNGLCRKCDIPNCKIRDFFETPGAGNGLTYHLSSLLLAGILYLVIITLVESGILQKLYNLAFVSIVGADVEENRRADEDPDIQEERERVDSARNHPEHTSEHVLLVERLVKKFSRSSAGVRGVSFGVRAGECFGLLGVNGAGKTTTFRMLTGDTLPTAGDCSVHSVRLSRDARRYLAQIGYCPQVDGINEYLTGREHLRLFAHLRGIHRSQTDQEIKKWMSVLGLTEYSEKLVGAYSGGNKRKMSTAMSLIGDPSLVVLDEPTSGVDPISRRKLWDILIEARKRGQAIVFTSHSMDECETLCDRLTIMAAGKLMCIGNVEYLKQRYAQGYTIQLKLGSAPQLEFDAVKRAVEQAFEGAVLKDQHAGSLSYHITSPTVALSELFTKMREIKETMNIVEDYQVCNTTLEQVFLAFARSEAKIIQV</sequence>
<proteinExistence type="predicted"/>
<dbReference type="FunFam" id="3.40.50.300:FF:002470">
    <property type="entry name" value="ABC transporter, putative"/>
    <property type="match status" value="1"/>
</dbReference>
<dbReference type="GO" id="GO:0005524">
    <property type="term" value="F:ATP binding"/>
    <property type="evidence" value="ECO:0007669"/>
    <property type="project" value="UniProtKB-KW"/>
</dbReference>
<feature type="transmembrane region" description="Helical" evidence="10">
    <location>
        <begin position="1088"/>
        <end position="1111"/>
    </location>
</feature>
<evidence type="ECO:0000256" key="7">
    <source>
        <dbReference type="ARBA" id="ARBA00022989"/>
    </source>
</evidence>
<evidence type="ECO:0000256" key="6">
    <source>
        <dbReference type="ARBA" id="ARBA00022840"/>
    </source>
</evidence>
<dbReference type="InterPro" id="IPR027417">
    <property type="entry name" value="P-loop_NTPase"/>
</dbReference>
<dbReference type="InterPro" id="IPR003439">
    <property type="entry name" value="ABC_transporter-like_ATP-bd"/>
</dbReference>
<evidence type="ECO:0000256" key="9">
    <source>
        <dbReference type="SAM" id="MobiDB-lite"/>
    </source>
</evidence>
<keyword evidence="3 10" id="KW-0812">Transmembrane</keyword>
<dbReference type="GO" id="GO:0005319">
    <property type="term" value="F:lipid transporter activity"/>
    <property type="evidence" value="ECO:0007669"/>
    <property type="project" value="TreeGrafter"/>
</dbReference>
<keyword evidence="5" id="KW-0547">Nucleotide-binding</keyword>
<feature type="domain" description="ABC transporter" evidence="11">
    <location>
        <begin position="505"/>
        <end position="734"/>
    </location>
</feature>
<feature type="transmembrane region" description="Helical" evidence="10">
    <location>
        <begin position="327"/>
        <end position="349"/>
    </location>
</feature>
<dbReference type="PANTHER" id="PTHR19229">
    <property type="entry name" value="ATP-BINDING CASSETTE TRANSPORTER SUBFAMILY A ABCA"/>
    <property type="match status" value="1"/>
</dbReference>
<dbReference type="EMBL" id="OU963865">
    <property type="protein sequence ID" value="CAH0387824.1"/>
    <property type="molecule type" value="Genomic_DNA"/>
</dbReference>
<dbReference type="Gene3D" id="3.40.50.300">
    <property type="entry name" value="P-loop containing nucleotide triphosphate hydrolases"/>
    <property type="match status" value="2"/>
</dbReference>
<evidence type="ECO:0000256" key="1">
    <source>
        <dbReference type="ARBA" id="ARBA00004141"/>
    </source>
</evidence>
<feature type="transmembrane region" description="Helical" evidence="10">
    <location>
        <begin position="290"/>
        <end position="315"/>
    </location>
</feature>
<keyword evidence="7 10" id="KW-1133">Transmembrane helix</keyword>
<dbReference type="InterPro" id="IPR003593">
    <property type="entry name" value="AAA+_ATPase"/>
</dbReference>
<evidence type="ECO:0000256" key="5">
    <source>
        <dbReference type="ARBA" id="ARBA00022741"/>
    </source>
</evidence>
<protein>
    <recommendedName>
        <fullName evidence="11">ABC transporter domain-containing protein</fullName>
    </recommendedName>
</protein>
<dbReference type="KEGG" id="btab:109031257"/>
<dbReference type="PANTHER" id="PTHR19229:SF250">
    <property type="entry name" value="ABC TRANSPORTER DOMAIN-CONTAINING PROTEIN-RELATED"/>
    <property type="match status" value="1"/>
</dbReference>
<dbReference type="GO" id="GO:0016020">
    <property type="term" value="C:membrane"/>
    <property type="evidence" value="ECO:0007669"/>
    <property type="project" value="UniProtKB-SubCell"/>
</dbReference>
<feature type="domain" description="ABC transporter" evidence="11">
    <location>
        <begin position="1323"/>
        <end position="1554"/>
    </location>
</feature>
<dbReference type="InterPro" id="IPR013525">
    <property type="entry name" value="ABC2_TM"/>
</dbReference>
<dbReference type="InterPro" id="IPR056264">
    <property type="entry name" value="R2_ABCA1-4-like"/>
</dbReference>
<feature type="transmembrane region" description="Helical" evidence="10">
    <location>
        <begin position="1048"/>
        <end position="1068"/>
    </location>
</feature>
<keyword evidence="2" id="KW-0813">Transport</keyword>
<name>A0A9P0ACR5_BEMTA</name>
<dbReference type="Pfam" id="PF00005">
    <property type="entry name" value="ABC_tran"/>
    <property type="match status" value="2"/>
</dbReference>
<feature type="transmembrane region" description="Helical" evidence="10">
    <location>
        <begin position="1247"/>
        <end position="1268"/>
    </location>
</feature>
<dbReference type="CDD" id="cd03263">
    <property type="entry name" value="ABC_subfamily_A"/>
    <property type="match status" value="2"/>
</dbReference>
<gene>
    <name evidence="12" type="ORF">BEMITA_LOCUS6792</name>
</gene>
<dbReference type="GO" id="GO:0016887">
    <property type="term" value="F:ATP hydrolysis activity"/>
    <property type="evidence" value="ECO:0007669"/>
    <property type="project" value="InterPro"/>
</dbReference>
<evidence type="ECO:0000313" key="12">
    <source>
        <dbReference type="EMBL" id="CAH0387824.1"/>
    </source>
</evidence>
<evidence type="ECO:0000259" key="11">
    <source>
        <dbReference type="PROSITE" id="PS50893"/>
    </source>
</evidence>
<evidence type="ECO:0000313" key="13">
    <source>
        <dbReference type="Proteomes" id="UP001152759"/>
    </source>
</evidence>
<evidence type="ECO:0000256" key="4">
    <source>
        <dbReference type="ARBA" id="ARBA00022737"/>
    </source>
</evidence>
<evidence type="ECO:0000256" key="2">
    <source>
        <dbReference type="ARBA" id="ARBA00022448"/>
    </source>
</evidence>
<dbReference type="SMART" id="SM00382">
    <property type="entry name" value="AAA"/>
    <property type="match status" value="2"/>
</dbReference>
<feature type="region of interest" description="Disordered" evidence="9">
    <location>
        <begin position="1294"/>
        <end position="1317"/>
    </location>
</feature>
<dbReference type="GO" id="GO:0140359">
    <property type="term" value="F:ABC-type transporter activity"/>
    <property type="evidence" value="ECO:0007669"/>
    <property type="project" value="InterPro"/>
</dbReference>
<dbReference type="InterPro" id="IPR026082">
    <property type="entry name" value="ABCA"/>
</dbReference>
<feature type="transmembrane region" description="Helical" evidence="10">
    <location>
        <begin position="1197"/>
        <end position="1216"/>
    </location>
</feature>
<comment type="subcellular location">
    <subcellularLocation>
        <location evidence="1">Membrane</location>
        <topology evidence="1">Multi-pass membrane protein</topology>
    </subcellularLocation>
</comment>